<keyword evidence="3" id="KW-0808">Transferase</keyword>
<dbReference type="GO" id="GO:0004479">
    <property type="term" value="F:methionyl-tRNA formyltransferase activity"/>
    <property type="evidence" value="ECO:0007669"/>
    <property type="project" value="UniProtKB-EC"/>
</dbReference>
<keyword evidence="4" id="KW-1185">Reference proteome</keyword>
<name>A1S7U5_SHEAM</name>
<protein>
    <submittedName>
        <fullName evidence="3">Methionyl-tRNA formyltransferase</fullName>
        <ecNumber evidence="3">2.1.2.9</ecNumber>
    </submittedName>
</protein>
<evidence type="ECO:0000259" key="1">
    <source>
        <dbReference type="Pfam" id="PF00551"/>
    </source>
</evidence>
<dbReference type="PANTHER" id="PTHR11138">
    <property type="entry name" value="METHIONYL-TRNA FORMYLTRANSFERASE"/>
    <property type="match status" value="1"/>
</dbReference>
<dbReference type="InterPro" id="IPR005793">
    <property type="entry name" value="Formyl_trans_C"/>
</dbReference>
<evidence type="ECO:0000259" key="2">
    <source>
        <dbReference type="Pfam" id="PF02911"/>
    </source>
</evidence>
<organism evidence="3 4">
    <name type="scientific">Shewanella amazonensis (strain ATCC BAA-1098 / SB2B)</name>
    <dbReference type="NCBI Taxonomy" id="326297"/>
    <lineage>
        <taxon>Bacteria</taxon>
        <taxon>Pseudomonadati</taxon>
        <taxon>Pseudomonadota</taxon>
        <taxon>Gammaproteobacteria</taxon>
        <taxon>Alteromonadales</taxon>
        <taxon>Shewanellaceae</taxon>
        <taxon>Shewanella</taxon>
    </lineage>
</organism>
<dbReference type="SUPFAM" id="SSF53328">
    <property type="entry name" value="Formyltransferase"/>
    <property type="match status" value="1"/>
</dbReference>
<dbReference type="EC" id="2.1.2.9" evidence="3"/>
<accession>A1S7U5</accession>
<dbReference type="KEGG" id="saz:Sama_2246"/>
<dbReference type="Gene3D" id="3.40.50.12230">
    <property type="match status" value="1"/>
</dbReference>
<dbReference type="EMBL" id="CP000507">
    <property type="protein sequence ID" value="ABM00452.1"/>
    <property type="molecule type" value="Genomic_DNA"/>
</dbReference>
<dbReference type="SUPFAM" id="SSF50486">
    <property type="entry name" value="FMT C-terminal domain-like"/>
    <property type="match status" value="1"/>
</dbReference>
<dbReference type="STRING" id="326297.Sama_2246"/>
<dbReference type="eggNOG" id="COG0223">
    <property type="taxonomic scope" value="Bacteria"/>
</dbReference>
<dbReference type="Pfam" id="PF02911">
    <property type="entry name" value="Formyl_trans_C"/>
    <property type="match status" value="1"/>
</dbReference>
<feature type="domain" description="Formyl transferase N-terminal" evidence="1">
    <location>
        <begin position="55"/>
        <end position="176"/>
    </location>
</feature>
<dbReference type="InterPro" id="IPR002376">
    <property type="entry name" value="Formyl_transf_N"/>
</dbReference>
<sequence>MIKVGFVTCVQLGYSCMEAIYEVGGKLDLAISLLDNQAKSKSGRIYLDSFCNSKGIPLLKASHVNNPEVIQSIKDAQLDWLFIIGWSQIASQEVLEAPKRGVLGMHPTLLPTGRGRAAIPWAILKGLSKTGVTLFKLDSGVDTGPVVDQIEIALDNQVDANILYQEVDAAHISLIKKVIPSLMADDLVLKEQDESLATEWPGRKPEDGLIDLTGSVFDAHRMVRALTRPYPGAFYFVDGIKVVVWKAVISKSRLSDRTINFYDGQLQILEYELINVK</sequence>
<reference evidence="3 4" key="1">
    <citation type="submission" date="2006-12" db="EMBL/GenBank/DDBJ databases">
        <title>Complete sequence of Shewanella amazonensis SB2B.</title>
        <authorList>
            <consortium name="US DOE Joint Genome Institute"/>
            <person name="Copeland A."/>
            <person name="Lucas S."/>
            <person name="Lapidus A."/>
            <person name="Barry K."/>
            <person name="Detter J.C."/>
            <person name="Glavina del Rio T."/>
            <person name="Hammon N."/>
            <person name="Israni S."/>
            <person name="Dalin E."/>
            <person name="Tice H."/>
            <person name="Pitluck S."/>
            <person name="Munk A.C."/>
            <person name="Brettin T."/>
            <person name="Bruce D."/>
            <person name="Han C."/>
            <person name="Tapia R."/>
            <person name="Gilna P."/>
            <person name="Schmutz J."/>
            <person name="Larimer F."/>
            <person name="Land M."/>
            <person name="Hauser L."/>
            <person name="Kyrpides N."/>
            <person name="Mikhailova N."/>
            <person name="Fredrickson J."/>
            <person name="Richardson P."/>
        </authorList>
    </citation>
    <scope>NUCLEOTIDE SEQUENCE [LARGE SCALE GENOMIC DNA]</scope>
    <source>
        <strain evidence="4">ATCC BAA-1098 / SB2B</strain>
    </source>
</reference>
<dbReference type="PROSITE" id="PS51257">
    <property type="entry name" value="PROKAR_LIPOPROTEIN"/>
    <property type="match status" value="1"/>
</dbReference>
<evidence type="ECO:0000313" key="4">
    <source>
        <dbReference type="Proteomes" id="UP000009175"/>
    </source>
</evidence>
<gene>
    <name evidence="3" type="ordered locus">Sama_2246</name>
</gene>
<feature type="domain" description="Formyl transferase C-terminal" evidence="2">
    <location>
        <begin position="204"/>
        <end position="255"/>
    </location>
</feature>
<dbReference type="InterPro" id="IPR011034">
    <property type="entry name" value="Formyl_transferase-like_C_sf"/>
</dbReference>
<dbReference type="InterPro" id="IPR036477">
    <property type="entry name" value="Formyl_transf_N_sf"/>
</dbReference>
<dbReference type="HOGENOM" id="CLU_033347_2_3_6"/>
<dbReference type="GO" id="GO:0005829">
    <property type="term" value="C:cytosol"/>
    <property type="evidence" value="ECO:0007669"/>
    <property type="project" value="TreeGrafter"/>
</dbReference>
<dbReference type="PANTHER" id="PTHR11138:SF5">
    <property type="entry name" value="METHIONYL-TRNA FORMYLTRANSFERASE, MITOCHONDRIAL"/>
    <property type="match status" value="1"/>
</dbReference>
<dbReference type="RefSeq" id="WP_011760359.1">
    <property type="nucleotide sequence ID" value="NC_008700.1"/>
</dbReference>
<evidence type="ECO:0000313" key="3">
    <source>
        <dbReference type="EMBL" id="ABM00452.1"/>
    </source>
</evidence>
<dbReference type="Proteomes" id="UP000009175">
    <property type="component" value="Chromosome"/>
</dbReference>
<dbReference type="Pfam" id="PF00551">
    <property type="entry name" value="Formyl_trans_N"/>
    <property type="match status" value="1"/>
</dbReference>
<proteinExistence type="predicted"/>
<dbReference type="CDD" id="cd08651">
    <property type="entry name" value="FMT_core_like_4"/>
    <property type="match status" value="1"/>
</dbReference>
<dbReference type="AlphaFoldDB" id="A1S7U5"/>